<reference evidence="7" key="1">
    <citation type="submission" date="2022-08" db="EMBL/GenBank/DDBJ databases">
        <title>Novel sulfate-reducing endosymbionts in the free-living metamonad Anaeramoeba.</title>
        <authorList>
            <person name="Jerlstrom-Hultqvist J."/>
            <person name="Cepicka I."/>
            <person name="Gallot-Lavallee L."/>
            <person name="Salas-Leiva D."/>
            <person name="Curtis B.A."/>
            <person name="Zahonova K."/>
            <person name="Pipaliya S."/>
            <person name="Dacks J."/>
            <person name="Roger A.J."/>
        </authorList>
    </citation>
    <scope>NUCLEOTIDE SEQUENCE</scope>
    <source>
        <strain evidence="7">Schooner1</strain>
    </source>
</reference>
<keyword evidence="4 6" id="KW-1133">Transmembrane helix</keyword>
<evidence type="ECO:0000256" key="2">
    <source>
        <dbReference type="ARBA" id="ARBA00007168"/>
    </source>
</evidence>
<keyword evidence="5 6" id="KW-0472">Membrane</keyword>
<dbReference type="EMBL" id="JAOAOG010000191">
    <property type="protein sequence ID" value="KAJ6241639.1"/>
    <property type="molecule type" value="Genomic_DNA"/>
</dbReference>
<evidence type="ECO:0000313" key="8">
    <source>
        <dbReference type="Proteomes" id="UP001150062"/>
    </source>
</evidence>
<feature type="transmembrane region" description="Helical" evidence="6">
    <location>
        <begin position="198"/>
        <end position="224"/>
    </location>
</feature>
<feature type="transmembrane region" description="Helical" evidence="6">
    <location>
        <begin position="103"/>
        <end position="125"/>
    </location>
</feature>
<evidence type="ECO:0000256" key="1">
    <source>
        <dbReference type="ARBA" id="ARBA00004141"/>
    </source>
</evidence>
<name>A0ABQ8YAR6_9EUKA</name>
<protein>
    <recommendedName>
        <fullName evidence="6">Choline transporter-like protein</fullName>
    </recommendedName>
</protein>
<evidence type="ECO:0000313" key="7">
    <source>
        <dbReference type="EMBL" id="KAJ6241639.1"/>
    </source>
</evidence>
<keyword evidence="3 6" id="KW-0812">Transmembrane</keyword>
<evidence type="ECO:0000256" key="5">
    <source>
        <dbReference type="ARBA" id="ARBA00023136"/>
    </source>
</evidence>
<feature type="transmembrane region" description="Helical" evidence="6">
    <location>
        <begin position="406"/>
        <end position="428"/>
    </location>
</feature>
<comment type="function">
    <text evidence="6">Choline transporter.</text>
</comment>
<organism evidence="7 8">
    <name type="scientific">Anaeramoeba flamelloides</name>
    <dbReference type="NCBI Taxonomy" id="1746091"/>
    <lineage>
        <taxon>Eukaryota</taxon>
        <taxon>Metamonada</taxon>
        <taxon>Anaeramoebidae</taxon>
        <taxon>Anaeramoeba</taxon>
    </lineage>
</organism>
<dbReference type="PANTHER" id="PTHR12385">
    <property type="entry name" value="CHOLINE TRANSPORTER-LIKE (SLC FAMILY 44)"/>
    <property type="match status" value="1"/>
</dbReference>
<feature type="transmembrane region" description="Helical" evidence="6">
    <location>
        <begin position="376"/>
        <end position="400"/>
    </location>
</feature>
<comment type="caution">
    <text evidence="7">The sequence shown here is derived from an EMBL/GenBank/DDBJ whole genome shotgun (WGS) entry which is preliminary data.</text>
</comment>
<gene>
    <name evidence="7" type="ORF">M0813_00342</name>
</gene>
<accession>A0ABQ8YAR6</accession>
<dbReference type="InterPro" id="IPR007603">
    <property type="entry name" value="Choline_transptr-like"/>
</dbReference>
<feature type="transmembrane region" description="Helical" evidence="6">
    <location>
        <begin position="132"/>
        <end position="154"/>
    </location>
</feature>
<feature type="transmembrane region" description="Helical" evidence="6">
    <location>
        <begin position="57"/>
        <end position="77"/>
    </location>
</feature>
<keyword evidence="8" id="KW-1185">Reference proteome</keyword>
<comment type="subcellular location">
    <subcellularLocation>
        <location evidence="6">Cell membrane</location>
        <topology evidence="6">Multi-pass membrane protein</topology>
    </subcellularLocation>
    <subcellularLocation>
        <location evidence="1">Membrane</location>
        <topology evidence="1">Multi-pass membrane protein</topology>
    </subcellularLocation>
</comment>
<evidence type="ECO:0000256" key="3">
    <source>
        <dbReference type="ARBA" id="ARBA00022692"/>
    </source>
</evidence>
<dbReference type="Pfam" id="PF04515">
    <property type="entry name" value="Choline_transpo"/>
    <property type="match status" value="1"/>
</dbReference>
<sequence length="468" mass="53088">MYLSVSSSGSESGNLLLNDSLKIEEPTTIYDDQINLIEPYYIDETVNKFSSSKWRDVWAAVFWILNLMLLALISIFVKNENNPDDTTSDKANFFEVRWDLKNVSAIMISAIILSFILSFVWLEAIKRFARTLIIITLFLNICSFLVSAIVMFYYGSIISGIGMLVMFFVSLFVSIFWRSRIPFSTAVLIEVVKILKQFKSMIIISLIGIVIQISWVLIWSVIVYRTSNLQSGLWSIYLLFSYYFTSSVINNIVHTTCAGSYACYYFNSDQLNGDPTWNSLRRASTYSFGSICLSSIIVAIIKTLRSLARTALKNENQVVKCIFNCILSFVEWLSEYFNAYALIHVAIYGKSLLKSSKATWTLLKERGIFALINDDLIGNVLLLASAVTGIVSGLFSAIWAHSVFEGQIWFGFLSVGFLIGFCLTLVIFEPIFAGSMTYFVCFADDPNALQQSNPELYKKFRETYSFTF</sequence>
<feature type="transmembrane region" description="Helical" evidence="6">
    <location>
        <begin position="160"/>
        <end position="177"/>
    </location>
</feature>
<dbReference type="Proteomes" id="UP001150062">
    <property type="component" value="Unassembled WGS sequence"/>
</dbReference>
<evidence type="ECO:0000256" key="6">
    <source>
        <dbReference type="RuleBase" id="RU368066"/>
    </source>
</evidence>
<evidence type="ECO:0000256" key="4">
    <source>
        <dbReference type="ARBA" id="ARBA00022989"/>
    </source>
</evidence>
<proteinExistence type="inferred from homology"/>
<dbReference type="PANTHER" id="PTHR12385:SF4">
    <property type="entry name" value="PROTEIN PNS1"/>
    <property type="match status" value="1"/>
</dbReference>
<comment type="similarity">
    <text evidence="2 6">Belongs to the CTL (choline transporter-like) family.</text>
</comment>